<comment type="caution">
    <text evidence="1">The sequence shown here is derived from an EMBL/GenBank/DDBJ whole genome shotgun (WGS) entry which is preliminary data.</text>
</comment>
<name>A0ABR9GRN8_9HYPH</name>
<dbReference type="Proteomes" id="UP000598227">
    <property type="component" value="Unassembled WGS sequence"/>
</dbReference>
<accession>A0ABR9GRN8</accession>
<proteinExistence type="predicted"/>
<protein>
    <submittedName>
        <fullName evidence="1">Uncharacterized protein</fullName>
    </submittedName>
</protein>
<evidence type="ECO:0000313" key="2">
    <source>
        <dbReference type="Proteomes" id="UP000598227"/>
    </source>
</evidence>
<keyword evidence="2" id="KW-1185">Reference proteome</keyword>
<gene>
    <name evidence="1" type="ORF">IHE39_18395</name>
</gene>
<evidence type="ECO:0000313" key="1">
    <source>
        <dbReference type="EMBL" id="MBE1206265.1"/>
    </source>
</evidence>
<sequence>MVVTGVADRLPEQLAHVVYLDAEVPEDGQSLFDLNGQDFRNEMEAWACSHGKGWLTSFGSADEMDEGERGWIADDHLRRWYVEKLAASPQPIETFRQPIRLLGSDPANKLSRTFFRFPVRGEAFEPLFAPIAERFRSHAGWAYLEIDTNHCGPLVAPKLVADALMSVTADTQRKELTS</sequence>
<dbReference type="EMBL" id="JACZEP010000005">
    <property type="protein sequence ID" value="MBE1206265.1"/>
    <property type="molecule type" value="Genomic_DNA"/>
</dbReference>
<dbReference type="InterPro" id="IPR029058">
    <property type="entry name" value="AB_hydrolase_fold"/>
</dbReference>
<dbReference type="Gene3D" id="3.40.50.1820">
    <property type="entry name" value="alpha/beta hydrolase"/>
    <property type="match status" value="1"/>
</dbReference>
<organism evidence="1 2">
    <name type="scientific">Aminobacter carboxidus</name>
    <dbReference type="NCBI Taxonomy" id="376165"/>
    <lineage>
        <taxon>Bacteria</taxon>
        <taxon>Pseudomonadati</taxon>
        <taxon>Pseudomonadota</taxon>
        <taxon>Alphaproteobacteria</taxon>
        <taxon>Hyphomicrobiales</taxon>
        <taxon>Phyllobacteriaceae</taxon>
        <taxon>Aminobacter</taxon>
    </lineage>
</organism>
<reference evidence="1 2" key="1">
    <citation type="submission" date="2020-09" db="EMBL/GenBank/DDBJ databases">
        <title>Draft Genome Sequence of Aminobacter carboxidus type strain DSM 1086, a soil Gram-negative carboxydobacterium.</title>
        <authorList>
            <person name="Turrini P."/>
            <person name="Tescari M."/>
            <person name="Artuso I."/>
            <person name="Lugli G.A."/>
            <person name="Frangipani E."/>
            <person name="Ventura M."/>
            <person name="Visca P."/>
        </authorList>
    </citation>
    <scope>NUCLEOTIDE SEQUENCE [LARGE SCALE GENOMIC DNA]</scope>
    <source>
        <strain evidence="1 2">DSM 1086</strain>
    </source>
</reference>